<reference evidence="2 3" key="1">
    <citation type="submission" date="2015-04" db="EMBL/GenBank/DDBJ databases">
        <authorList>
            <person name="Syromyatnikov M.Y."/>
            <person name="Popov V.N."/>
        </authorList>
    </citation>
    <scope>NUCLEOTIDE SEQUENCE [LARGE SCALE GENOMIC DNA]</scope>
</reference>
<keyword evidence="3" id="KW-1185">Reference proteome</keyword>
<evidence type="ECO:0000256" key="1">
    <source>
        <dbReference type="SAM" id="SignalP"/>
    </source>
</evidence>
<gene>
    <name evidence="2" type="ORF">CLUMA_CG009331</name>
</gene>
<proteinExistence type="predicted"/>
<dbReference type="EMBL" id="CVRI01000043">
    <property type="protein sequence ID" value="CRK95885.1"/>
    <property type="molecule type" value="Genomic_DNA"/>
</dbReference>
<keyword evidence="1" id="KW-0732">Signal</keyword>
<name>A0A1J1I6G4_9DIPT</name>
<dbReference type="AlphaFoldDB" id="A0A1J1I6G4"/>
<protein>
    <submittedName>
        <fullName evidence="2">CLUMA_CG009331, isoform A</fullName>
    </submittedName>
</protein>
<evidence type="ECO:0000313" key="3">
    <source>
        <dbReference type="Proteomes" id="UP000183832"/>
    </source>
</evidence>
<sequence length="85" mass="9087">MMNKIVIIALFALITIVNCGVLPAAYISPFASTYNAHTINHAVAAPVVAAPAAKLLASPYALPYSLPYSSPYAYSPYAFPSNYYL</sequence>
<organism evidence="2 3">
    <name type="scientific">Clunio marinus</name>
    <dbReference type="NCBI Taxonomy" id="568069"/>
    <lineage>
        <taxon>Eukaryota</taxon>
        <taxon>Metazoa</taxon>
        <taxon>Ecdysozoa</taxon>
        <taxon>Arthropoda</taxon>
        <taxon>Hexapoda</taxon>
        <taxon>Insecta</taxon>
        <taxon>Pterygota</taxon>
        <taxon>Neoptera</taxon>
        <taxon>Endopterygota</taxon>
        <taxon>Diptera</taxon>
        <taxon>Nematocera</taxon>
        <taxon>Chironomoidea</taxon>
        <taxon>Chironomidae</taxon>
        <taxon>Clunio</taxon>
    </lineage>
</organism>
<accession>A0A1J1I6G4</accession>
<dbReference type="Proteomes" id="UP000183832">
    <property type="component" value="Unassembled WGS sequence"/>
</dbReference>
<feature type="signal peptide" evidence="1">
    <location>
        <begin position="1"/>
        <end position="19"/>
    </location>
</feature>
<evidence type="ECO:0000313" key="2">
    <source>
        <dbReference type="EMBL" id="CRK95885.1"/>
    </source>
</evidence>
<feature type="chain" id="PRO_5013176114" evidence="1">
    <location>
        <begin position="20"/>
        <end position="85"/>
    </location>
</feature>
<dbReference type="OrthoDB" id="7791079at2759"/>